<dbReference type="AlphaFoldDB" id="A0ABD3F6D9"/>
<feature type="compositionally biased region" description="Acidic residues" evidence="1">
    <location>
        <begin position="202"/>
        <end position="222"/>
    </location>
</feature>
<keyword evidence="3" id="KW-1185">Reference proteome</keyword>
<dbReference type="PANTHER" id="PTHR15967:SF0">
    <property type="entry name" value="E2F-ASSOCIATED PHOSPHOPROTEIN"/>
    <property type="match status" value="1"/>
</dbReference>
<feature type="compositionally biased region" description="Basic and acidic residues" evidence="1">
    <location>
        <begin position="180"/>
        <end position="189"/>
    </location>
</feature>
<proteinExistence type="predicted"/>
<dbReference type="EMBL" id="JBIMZQ010000032">
    <property type="protein sequence ID" value="KAL3662402.1"/>
    <property type="molecule type" value="Genomic_DNA"/>
</dbReference>
<evidence type="ECO:0000313" key="2">
    <source>
        <dbReference type="EMBL" id="KAL3662402.1"/>
    </source>
</evidence>
<gene>
    <name evidence="2" type="ORF">V7S43_012729</name>
</gene>
<sequence length="362" mass="39812">MHQRRHGADDVAFSACSADTEDYFAFLPSDESMSDVEDVPEPPVAAKYSDPVDELSSVFASSSSIGSSRDLRLIGSLNGSKSTHGQGKKTRQQTKTPSPGVFAVGGGEELRVSPRALEQHNARRTQLQEALDAAGGGMGDIDYGEAPFRFVAQRKRVVRFADEMEVDAAGASPVPVVERVQGHAPEKKSLGRRRPAAKREEDSDDSGEQDETVEPDPLYDEQLDAKDEQWVQTNFRGERAKPETDATLCCPCCFVTVSMVCERHATFTNQYRATAAINCRVKRDEILTYTSSEGSRVAASLPFHKRKNLVEGNKSTTTGQQIAQLLQEDEFYPVSCSDCGTMVGVFDRHQQYHFFNALPSNC</sequence>
<organism evidence="2 3">
    <name type="scientific">Phytophthora oleae</name>
    <dbReference type="NCBI Taxonomy" id="2107226"/>
    <lineage>
        <taxon>Eukaryota</taxon>
        <taxon>Sar</taxon>
        <taxon>Stramenopiles</taxon>
        <taxon>Oomycota</taxon>
        <taxon>Peronosporomycetes</taxon>
        <taxon>Peronosporales</taxon>
        <taxon>Peronosporaceae</taxon>
        <taxon>Phytophthora</taxon>
    </lineage>
</organism>
<dbReference type="Pfam" id="PF10238">
    <property type="entry name" value="Eapp_C"/>
    <property type="match status" value="1"/>
</dbReference>
<comment type="caution">
    <text evidence="2">The sequence shown here is derived from an EMBL/GenBank/DDBJ whole genome shotgun (WGS) entry which is preliminary data.</text>
</comment>
<dbReference type="InterPro" id="IPR019370">
    <property type="entry name" value="E2F-assoc_phosphoprotein"/>
</dbReference>
<feature type="region of interest" description="Disordered" evidence="1">
    <location>
        <begin position="176"/>
        <end position="227"/>
    </location>
</feature>
<evidence type="ECO:0000313" key="3">
    <source>
        <dbReference type="Proteomes" id="UP001632037"/>
    </source>
</evidence>
<reference evidence="2 3" key="1">
    <citation type="submission" date="2024-09" db="EMBL/GenBank/DDBJ databases">
        <title>Genome sequencing and assembly of Phytophthora oleae, isolate VK10A, causative agent of rot of olive drupes.</title>
        <authorList>
            <person name="Conti Taguali S."/>
            <person name="Riolo M."/>
            <person name="La Spada F."/>
            <person name="Cacciola S.O."/>
            <person name="Dionisio G."/>
        </authorList>
    </citation>
    <scope>NUCLEOTIDE SEQUENCE [LARGE SCALE GENOMIC DNA]</scope>
    <source>
        <strain evidence="2 3">VK10A</strain>
    </source>
</reference>
<evidence type="ECO:0000256" key="1">
    <source>
        <dbReference type="SAM" id="MobiDB-lite"/>
    </source>
</evidence>
<dbReference type="Proteomes" id="UP001632037">
    <property type="component" value="Unassembled WGS sequence"/>
</dbReference>
<protein>
    <recommendedName>
        <fullName evidence="4">E2F-associated phosphoprotein</fullName>
    </recommendedName>
</protein>
<dbReference type="PANTHER" id="PTHR15967">
    <property type="entry name" value="E2F-ASSOCIATED PHOSPHOPROTEIN"/>
    <property type="match status" value="1"/>
</dbReference>
<evidence type="ECO:0008006" key="4">
    <source>
        <dbReference type="Google" id="ProtNLM"/>
    </source>
</evidence>
<name>A0ABD3F6D9_9STRA</name>
<feature type="region of interest" description="Disordered" evidence="1">
    <location>
        <begin position="75"/>
        <end position="106"/>
    </location>
</feature>
<accession>A0ABD3F6D9</accession>